<dbReference type="PANTHER" id="PTHR46579">
    <property type="entry name" value="F5/8 TYPE C DOMAIN-CONTAINING PROTEIN-RELATED"/>
    <property type="match status" value="1"/>
</dbReference>
<accession>I1CN18</accession>
<gene>
    <name evidence="1" type="ORF">RO3G_14559</name>
</gene>
<proteinExistence type="predicted"/>
<keyword evidence="2" id="KW-1185">Reference proteome</keyword>
<dbReference type="PANTHER" id="PTHR46579:SF2">
    <property type="entry name" value="C2H2-TYPE DOMAIN-CONTAINING PROTEIN"/>
    <property type="match status" value="1"/>
</dbReference>
<dbReference type="EMBL" id="CH476745">
    <property type="protein sequence ID" value="EIE89848.1"/>
    <property type="molecule type" value="Genomic_DNA"/>
</dbReference>
<protein>
    <recommendedName>
        <fullName evidence="3">Transposase domain-containing protein</fullName>
    </recommendedName>
</protein>
<evidence type="ECO:0008006" key="3">
    <source>
        <dbReference type="Google" id="ProtNLM"/>
    </source>
</evidence>
<dbReference type="Proteomes" id="UP000009138">
    <property type="component" value="Unassembled WGS sequence"/>
</dbReference>
<dbReference type="InParanoid" id="I1CN18"/>
<dbReference type="STRING" id="246409.I1CN18"/>
<dbReference type="VEuPathDB" id="FungiDB:RO3G_14559"/>
<dbReference type="Pfam" id="PF02992">
    <property type="entry name" value="Transposase_21"/>
    <property type="match status" value="1"/>
</dbReference>
<evidence type="ECO:0000313" key="1">
    <source>
        <dbReference type="EMBL" id="EIE89848.1"/>
    </source>
</evidence>
<dbReference type="RefSeq" id="XP_067525244.1">
    <property type="nucleotide sequence ID" value="XM_067669143.1"/>
</dbReference>
<reference evidence="1 2" key="1">
    <citation type="journal article" date="2009" name="PLoS Genet.">
        <title>Genomic analysis of the basal lineage fungus Rhizopus oryzae reveals a whole-genome duplication.</title>
        <authorList>
            <person name="Ma L.-J."/>
            <person name="Ibrahim A.S."/>
            <person name="Skory C."/>
            <person name="Grabherr M.G."/>
            <person name="Burger G."/>
            <person name="Butler M."/>
            <person name="Elias M."/>
            <person name="Idnurm A."/>
            <person name="Lang B.F."/>
            <person name="Sone T."/>
            <person name="Abe A."/>
            <person name="Calvo S.E."/>
            <person name="Corrochano L.M."/>
            <person name="Engels R."/>
            <person name="Fu J."/>
            <person name="Hansberg W."/>
            <person name="Kim J.-M."/>
            <person name="Kodira C.D."/>
            <person name="Koehrsen M.J."/>
            <person name="Liu B."/>
            <person name="Miranda-Saavedra D."/>
            <person name="O'Leary S."/>
            <person name="Ortiz-Castellanos L."/>
            <person name="Poulter R."/>
            <person name="Rodriguez-Romero J."/>
            <person name="Ruiz-Herrera J."/>
            <person name="Shen Y.-Q."/>
            <person name="Zeng Q."/>
            <person name="Galagan J."/>
            <person name="Birren B.W."/>
            <person name="Cuomo C.A."/>
            <person name="Wickes B.L."/>
        </authorList>
    </citation>
    <scope>NUCLEOTIDE SEQUENCE [LARGE SCALE GENOMIC DNA]</scope>
    <source>
        <strain evidence="2">RA 99-880 / ATCC MYA-4621 / FGSC 9543 / NRRL 43880</strain>
    </source>
</reference>
<sequence length="529" mass="60215">MNATNNKVKCQCTKCSNCPEGFKWIAKKTANAHKRIDKVGEVLRQRRLENTFEQPTTSTERSTFEEFDIDVDIDADMDEEMTNDQQLVYLLVLYLVLFQAKHLSYEAGEDLLAFLSFFVRALGHGMEIPTKIFTVRTMVNYSSASSGVSRFLVCSLCRSVYDTGSLYTGQCPFVRFANKPHRQERPCGNSLFVGSSLNPVLEFPYNSIVETLKKFFVRPNFETEIEQWRGRYVEEGVLYDIYDGRVWNETVDSAGEPFVSKRRSLMVSLNVDWFQPSDGMHYSCGGVYLTINNLPRSSRMMLETFILVGMIPGPGEPTDDQLQNFLRPMIAGLNTLYEGMMMPTYQYRNGEMVRVALMSVNCDVPAARKVAGFMGQSAHKACNKCSTVFSRISTGANSTKPGFSDFDDEHWILRNNTQQRQEAYASLNATHITQQRTLQTDIGSKWSELHRPEYFDVVRLITVDPMHNLFRGTPKRMVEVWVDHGLLAIADFKAMADRSVAIIIPSQNCKIPKGERGVLCFRFFSLSKD</sequence>
<dbReference type="AlphaFoldDB" id="I1CN18"/>
<dbReference type="InterPro" id="IPR004242">
    <property type="entry name" value="Transposase_21"/>
</dbReference>
<dbReference type="eggNOG" id="ENOG502S0SA">
    <property type="taxonomic scope" value="Eukaryota"/>
</dbReference>
<name>I1CN18_RHIO9</name>
<evidence type="ECO:0000313" key="2">
    <source>
        <dbReference type="Proteomes" id="UP000009138"/>
    </source>
</evidence>
<dbReference type="GeneID" id="93621524"/>
<organism evidence="1 2">
    <name type="scientific">Rhizopus delemar (strain RA 99-880 / ATCC MYA-4621 / FGSC 9543 / NRRL 43880)</name>
    <name type="common">Mucormycosis agent</name>
    <name type="synonym">Rhizopus arrhizus var. delemar</name>
    <dbReference type="NCBI Taxonomy" id="246409"/>
    <lineage>
        <taxon>Eukaryota</taxon>
        <taxon>Fungi</taxon>
        <taxon>Fungi incertae sedis</taxon>
        <taxon>Mucoromycota</taxon>
        <taxon>Mucoromycotina</taxon>
        <taxon>Mucoromycetes</taxon>
        <taxon>Mucorales</taxon>
        <taxon>Mucorineae</taxon>
        <taxon>Rhizopodaceae</taxon>
        <taxon>Rhizopus</taxon>
    </lineage>
</organism>